<sequence>MITIALLIVIVSLLAYVYNWANNINQTWKRRGVKHRKPALIFGNVTILVPRKDQKHLSVLCADICREFPDEPLVGFYDFTQPWLLLQDAEYIEKVLIKDFVHFTDHGFAINEEKNPIDAQLFNMVGKRWRAFRYKLSPIFTSGKLKSMYEPMSDCGVDLDNVLKTSNKEGLDFKQLMTHFAVDVVGSSVFGIHPKAIQNPNTKFCSLATDLFTFGFFDTIKFLIMFIFPKLSIKLGISFNNQNAVNYYSKILKETFEYRTKNKVERNDFVQLLLTLKEKKKIDVQNWDSNDDYLKDGEAPAELESYEITENILMAQAYAFLVNGIDVLALSQVYALYELSLEPEIQEKAQNEIREQMKLHNGITYTALKNMTYLEKVVKETLRLHPAGGTLFRTCTKDYVFPNGTVIKEGEMLVIPMSAVHLNPNYYPEPDVFKPERFDLPMKPGTFLTFGDGPRVCIAMRYAILLIKYGIVKILSNYKVTLNTKTELPIKLKPNAAIGTPTSPLLFDLEAINKDY</sequence>
<dbReference type="EMBL" id="OV725079">
    <property type="protein sequence ID" value="CAH1395146.1"/>
    <property type="molecule type" value="Genomic_DNA"/>
</dbReference>
<dbReference type="FunFam" id="1.10.630.10:FF:000042">
    <property type="entry name" value="Cytochrome P450"/>
    <property type="match status" value="1"/>
</dbReference>
<dbReference type="Pfam" id="PF00067">
    <property type="entry name" value="p450"/>
    <property type="match status" value="1"/>
</dbReference>
<evidence type="ECO:0000313" key="15">
    <source>
        <dbReference type="EMBL" id="CAH1395146.1"/>
    </source>
</evidence>
<comment type="subcellular location">
    <subcellularLocation>
        <location evidence="3">Endoplasmic reticulum membrane</location>
        <topology evidence="3">Peripheral membrane protein</topology>
    </subcellularLocation>
    <subcellularLocation>
        <location evidence="2">Microsome membrane</location>
        <topology evidence="2">Peripheral membrane protein</topology>
    </subcellularLocation>
</comment>
<dbReference type="InterPro" id="IPR002402">
    <property type="entry name" value="Cyt_P450_E_grp-II"/>
</dbReference>
<organism evidence="15 16">
    <name type="scientific">Nezara viridula</name>
    <name type="common">Southern green stink bug</name>
    <name type="synonym">Cimex viridulus</name>
    <dbReference type="NCBI Taxonomy" id="85310"/>
    <lineage>
        <taxon>Eukaryota</taxon>
        <taxon>Metazoa</taxon>
        <taxon>Ecdysozoa</taxon>
        <taxon>Arthropoda</taxon>
        <taxon>Hexapoda</taxon>
        <taxon>Insecta</taxon>
        <taxon>Pterygota</taxon>
        <taxon>Neoptera</taxon>
        <taxon>Paraneoptera</taxon>
        <taxon>Hemiptera</taxon>
        <taxon>Heteroptera</taxon>
        <taxon>Panheteroptera</taxon>
        <taxon>Pentatomomorpha</taxon>
        <taxon>Pentatomoidea</taxon>
        <taxon>Pentatomidae</taxon>
        <taxon>Pentatominae</taxon>
        <taxon>Nezara</taxon>
    </lineage>
</organism>
<evidence type="ECO:0000313" key="16">
    <source>
        <dbReference type="Proteomes" id="UP001152798"/>
    </source>
</evidence>
<evidence type="ECO:0000256" key="6">
    <source>
        <dbReference type="ARBA" id="ARBA00022723"/>
    </source>
</evidence>
<evidence type="ECO:0008006" key="17">
    <source>
        <dbReference type="Google" id="ProtNLM"/>
    </source>
</evidence>
<dbReference type="InterPro" id="IPR050476">
    <property type="entry name" value="Insect_CytP450_Detox"/>
</dbReference>
<comment type="similarity">
    <text evidence="4 14">Belongs to the cytochrome P450 family.</text>
</comment>
<dbReference type="GO" id="GO:0004497">
    <property type="term" value="F:monooxygenase activity"/>
    <property type="evidence" value="ECO:0007669"/>
    <property type="project" value="UniProtKB-KW"/>
</dbReference>
<dbReference type="CDD" id="cd11056">
    <property type="entry name" value="CYP6-like"/>
    <property type="match status" value="1"/>
</dbReference>
<dbReference type="GO" id="GO:0020037">
    <property type="term" value="F:heme binding"/>
    <property type="evidence" value="ECO:0007669"/>
    <property type="project" value="InterPro"/>
</dbReference>
<dbReference type="Gene3D" id="1.10.630.10">
    <property type="entry name" value="Cytochrome P450"/>
    <property type="match status" value="1"/>
</dbReference>
<evidence type="ECO:0000256" key="7">
    <source>
        <dbReference type="ARBA" id="ARBA00022824"/>
    </source>
</evidence>
<keyword evidence="11 14" id="KW-0503">Monooxygenase</keyword>
<dbReference type="InterPro" id="IPR036396">
    <property type="entry name" value="Cyt_P450_sf"/>
</dbReference>
<dbReference type="InterPro" id="IPR001128">
    <property type="entry name" value="Cyt_P450"/>
</dbReference>
<dbReference type="InterPro" id="IPR017972">
    <property type="entry name" value="Cyt_P450_CS"/>
</dbReference>
<evidence type="ECO:0000256" key="2">
    <source>
        <dbReference type="ARBA" id="ARBA00004174"/>
    </source>
</evidence>
<feature type="binding site" description="axial binding residue" evidence="13">
    <location>
        <position position="457"/>
    </location>
    <ligand>
        <name>heme</name>
        <dbReference type="ChEBI" id="CHEBI:30413"/>
    </ligand>
    <ligandPart>
        <name>Fe</name>
        <dbReference type="ChEBI" id="CHEBI:18248"/>
    </ligandPart>
</feature>
<evidence type="ECO:0000256" key="10">
    <source>
        <dbReference type="ARBA" id="ARBA00023004"/>
    </source>
</evidence>
<evidence type="ECO:0000256" key="9">
    <source>
        <dbReference type="ARBA" id="ARBA00023002"/>
    </source>
</evidence>
<dbReference type="OrthoDB" id="8111386at2759"/>
<dbReference type="AlphaFoldDB" id="A0A9P0H401"/>
<evidence type="ECO:0000256" key="4">
    <source>
        <dbReference type="ARBA" id="ARBA00010617"/>
    </source>
</evidence>
<evidence type="ECO:0000256" key="11">
    <source>
        <dbReference type="ARBA" id="ARBA00023033"/>
    </source>
</evidence>
<keyword evidence="10 13" id="KW-0408">Iron</keyword>
<dbReference type="PANTHER" id="PTHR24292">
    <property type="entry name" value="CYTOCHROME P450"/>
    <property type="match status" value="1"/>
</dbReference>
<keyword evidence="5 13" id="KW-0349">Heme</keyword>
<evidence type="ECO:0000256" key="5">
    <source>
        <dbReference type="ARBA" id="ARBA00022617"/>
    </source>
</evidence>
<keyword evidence="6 13" id="KW-0479">Metal-binding</keyword>
<evidence type="ECO:0000256" key="14">
    <source>
        <dbReference type="RuleBase" id="RU000461"/>
    </source>
</evidence>
<reference evidence="15" key="1">
    <citation type="submission" date="2022-01" db="EMBL/GenBank/DDBJ databases">
        <authorList>
            <person name="King R."/>
        </authorList>
    </citation>
    <scope>NUCLEOTIDE SEQUENCE</scope>
</reference>
<proteinExistence type="inferred from homology"/>
<evidence type="ECO:0000256" key="8">
    <source>
        <dbReference type="ARBA" id="ARBA00022848"/>
    </source>
</evidence>
<accession>A0A9P0H401</accession>
<evidence type="ECO:0000256" key="3">
    <source>
        <dbReference type="ARBA" id="ARBA00004406"/>
    </source>
</evidence>
<keyword evidence="16" id="KW-1185">Reference proteome</keyword>
<dbReference type="PRINTS" id="PR00464">
    <property type="entry name" value="EP450II"/>
</dbReference>
<evidence type="ECO:0000256" key="13">
    <source>
        <dbReference type="PIRSR" id="PIRSR602402-1"/>
    </source>
</evidence>
<name>A0A9P0H401_NEZVI</name>
<keyword evidence="7" id="KW-0256">Endoplasmic reticulum</keyword>
<dbReference type="GO" id="GO:0005506">
    <property type="term" value="F:iron ion binding"/>
    <property type="evidence" value="ECO:0007669"/>
    <property type="project" value="InterPro"/>
</dbReference>
<comment type="cofactor">
    <cofactor evidence="1 13">
        <name>heme</name>
        <dbReference type="ChEBI" id="CHEBI:30413"/>
    </cofactor>
</comment>
<dbReference type="PANTHER" id="PTHR24292:SF93">
    <property type="entry name" value="CYTOCHROME P450 310A1-RELATED"/>
    <property type="match status" value="1"/>
</dbReference>
<keyword evidence="8" id="KW-0492">Microsome</keyword>
<keyword evidence="12" id="KW-0472">Membrane</keyword>
<dbReference type="SUPFAM" id="SSF48264">
    <property type="entry name" value="Cytochrome P450"/>
    <property type="match status" value="1"/>
</dbReference>
<dbReference type="GO" id="GO:0005789">
    <property type="term" value="C:endoplasmic reticulum membrane"/>
    <property type="evidence" value="ECO:0007669"/>
    <property type="project" value="UniProtKB-SubCell"/>
</dbReference>
<dbReference type="Proteomes" id="UP001152798">
    <property type="component" value="Chromosome 3"/>
</dbReference>
<evidence type="ECO:0000256" key="1">
    <source>
        <dbReference type="ARBA" id="ARBA00001971"/>
    </source>
</evidence>
<gene>
    <name evidence="15" type="ORF">NEZAVI_LOCUS5474</name>
</gene>
<keyword evidence="9 14" id="KW-0560">Oxidoreductase</keyword>
<evidence type="ECO:0000256" key="12">
    <source>
        <dbReference type="ARBA" id="ARBA00023136"/>
    </source>
</evidence>
<dbReference type="GO" id="GO:0016705">
    <property type="term" value="F:oxidoreductase activity, acting on paired donors, with incorporation or reduction of molecular oxygen"/>
    <property type="evidence" value="ECO:0007669"/>
    <property type="project" value="InterPro"/>
</dbReference>
<dbReference type="PROSITE" id="PS00086">
    <property type="entry name" value="CYTOCHROME_P450"/>
    <property type="match status" value="1"/>
</dbReference>
<protein>
    <recommendedName>
        <fullName evidence="17">Cytochrome P450</fullName>
    </recommendedName>
</protein>